<name>A0A4R6C1P6_9STAP</name>
<evidence type="ECO:0000256" key="2">
    <source>
        <dbReference type="ARBA" id="ARBA00006484"/>
    </source>
</evidence>
<dbReference type="GO" id="GO:0008206">
    <property type="term" value="P:bile acid metabolic process"/>
    <property type="evidence" value="ECO:0007669"/>
    <property type="project" value="UniProtKB-ARBA"/>
</dbReference>
<dbReference type="InterPro" id="IPR051122">
    <property type="entry name" value="SDR_DHRS6-like"/>
</dbReference>
<dbReference type="Pfam" id="PF13561">
    <property type="entry name" value="adh_short_C2"/>
    <property type="match status" value="1"/>
</dbReference>
<dbReference type="OrthoDB" id="9803333at2"/>
<dbReference type="GO" id="GO:0052588">
    <property type="term" value="F:diacetyl reductase ((S)-acetoin forming) (NAD+) activity"/>
    <property type="evidence" value="ECO:0007669"/>
    <property type="project" value="UniProtKB-EC"/>
</dbReference>
<evidence type="ECO:0000313" key="10">
    <source>
        <dbReference type="Proteomes" id="UP000294843"/>
    </source>
</evidence>
<dbReference type="InterPro" id="IPR020904">
    <property type="entry name" value="Sc_DH/Rdtase_CS"/>
</dbReference>
<dbReference type="EMBL" id="SCWF01000002">
    <property type="protein sequence ID" value="TDM14926.1"/>
    <property type="molecule type" value="Genomic_DNA"/>
</dbReference>
<reference evidence="9 10" key="1">
    <citation type="submission" date="2019-01" db="EMBL/GenBank/DDBJ databases">
        <title>Draft genome sequences of the type strains of six Macrococcus species.</title>
        <authorList>
            <person name="Mazhar S."/>
            <person name="Altermann E."/>
            <person name="Hill C."/>
            <person name="Mcauliffe O."/>
        </authorList>
    </citation>
    <scope>NUCLEOTIDE SEQUENCE [LARGE SCALE GENOMIC DNA]</scope>
    <source>
        <strain evidence="9 10">ATCC 51825</strain>
    </source>
</reference>
<proteinExistence type="inferred from homology"/>
<dbReference type="NCBIfam" id="NF005559">
    <property type="entry name" value="PRK07231.1"/>
    <property type="match status" value="1"/>
</dbReference>
<dbReference type="PANTHER" id="PTHR43477:SF1">
    <property type="entry name" value="DIHYDROANTICAPSIN 7-DEHYDROGENASE"/>
    <property type="match status" value="1"/>
</dbReference>
<dbReference type="InterPro" id="IPR002347">
    <property type="entry name" value="SDR_fam"/>
</dbReference>
<dbReference type="RefSeq" id="WP_133451120.1">
    <property type="nucleotide sequence ID" value="NZ_SCWF01000002.1"/>
</dbReference>
<evidence type="ECO:0000313" key="9">
    <source>
        <dbReference type="EMBL" id="TDM14926.1"/>
    </source>
</evidence>
<evidence type="ECO:0000256" key="6">
    <source>
        <dbReference type="ARBA" id="ARBA00029989"/>
    </source>
</evidence>
<keyword evidence="5 9" id="KW-0560">Oxidoreductase</keyword>
<dbReference type="PROSITE" id="PS00061">
    <property type="entry name" value="ADH_SHORT"/>
    <property type="match status" value="1"/>
</dbReference>
<evidence type="ECO:0000256" key="5">
    <source>
        <dbReference type="ARBA" id="ARBA00023002"/>
    </source>
</evidence>
<evidence type="ECO:0000256" key="3">
    <source>
        <dbReference type="ARBA" id="ARBA00012848"/>
    </source>
</evidence>
<comment type="caution">
    <text evidence="9">The sequence shown here is derived from an EMBL/GenBank/DDBJ whole genome shotgun (WGS) entry which is preliminary data.</text>
</comment>
<keyword evidence="10" id="KW-1185">Reference proteome</keyword>
<evidence type="ECO:0000256" key="1">
    <source>
        <dbReference type="ARBA" id="ARBA00003200"/>
    </source>
</evidence>
<dbReference type="PRINTS" id="PR00081">
    <property type="entry name" value="GDHRDH"/>
</dbReference>
<evidence type="ECO:0000256" key="4">
    <source>
        <dbReference type="ARBA" id="ARBA00016110"/>
    </source>
</evidence>
<dbReference type="PANTHER" id="PTHR43477">
    <property type="entry name" value="DIHYDROANTICAPSIN 7-DEHYDROGENASE"/>
    <property type="match status" value="1"/>
</dbReference>
<dbReference type="Gene3D" id="3.40.50.720">
    <property type="entry name" value="NAD(P)-binding Rossmann-like Domain"/>
    <property type="match status" value="1"/>
</dbReference>
<comment type="similarity">
    <text evidence="2">Belongs to the short-chain dehydrogenases/reductases (SDR) family.</text>
</comment>
<evidence type="ECO:0000256" key="8">
    <source>
        <dbReference type="ARBA" id="ARBA00047315"/>
    </source>
</evidence>
<evidence type="ECO:0000256" key="7">
    <source>
        <dbReference type="ARBA" id="ARBA00031758"/>
    </source>
</evidence>
<sequence>MGRLDSKVAIITGGASGLGKHAVSMMLAEGAKVVIADLNDDLGRKVCDELSRQFQDKVHFVKLDVTDERMWQQTIDETISKFDQIDILVNSAGISISKNIEAMSLEDLRKSLAINVEGPYLGMKAVIEVMKSHGGSIINIGSMAGVVGLSQAMPYSTSKGALRLMTKSVAVYCAKQGYNIRVNTVNPAYIRTPMLEGVYNDEQIEGLKTLIPLGKLGTMADVSQAIVYLSSDESSFITGVDINIDGGVNAGK</sequence>
<dbReference type="InterPro" id="IPR036291">
    <property type="entry name" value="NAD(P)-bd_dom_sf"/>
</dbReference>
<gene>
    <name evidence="9" type="ORF">ERX55_03020</name>
</gene>
<dbReference type="EC" id="1.1.1.304" evidence="3"/>
<protein>
    <recommendedName>
        <fullName evidence="4">Diacetyl reductase [(S)-acetoin forming]</fullName>
        <ecNumber evidence="3">1.1.1.304</ecNumber>
    </recommendedName>
    <alternativeName>
        <fullName evidence="6">Acetoin(diacetyl) reductase</fullName>
    </alternativeName>
    <alternativeName>
        <fullName evidence="7">Meso-2,3-butanediol dehydrogenase</fullName>
    </alternativeName>
</protein>
<dbReference type="FunFam" id="3.40.50.720:FF:000084">
    <property type="entry name" value="Short-chain dehydrogenase reductase"/>
    <property type="match status" value="1"/>
</dbReference>
<accession>A0A4R6C1P6</accession>
<organism evidence="9 10">
    <name type="scientific">Macrococcus bovicus</name>
    <dbReference type="NCBI Taxonomy" id="69968"/>
    <lineage>
        <taxon>Bacteria</taxon>
        <taxon>Bacillati</taxon>
        <taxon>Bacillota</taxon>
        <taxon>Bacilli</taxon>
        <taxon>Bacillales</taxon>
        <taxon>Staphylococcaceae</taxon>
        <taxon>Macrococcus</taxon>
    </lineage>
</organism>
<dbReference type="SUPFAM" id="SSF51735">
    <property type="entry name" value="NAD(P)-binding Rossmann-fold domains"/>
    <property type="match status" value="1"/>
</dbReference>
<comment type="catalytic activity">
    <reaction evidence="8">
        <text>(S)-acetoin + NAD(+) = diacetyl + NADH + H(+)</text>
        <dbReference type="Rhea" id="RHEA:27286"/>
        <dbReference type="ChEBI" id="CHEBI:15378"/>
        <dbReference type="ChEBI" id="CHEBI:15687"/>
        <dbReference type="ChEBI" id="CHEBI:16583"/>
        <dbReference type="ChEBI" id="CHEBI:57540"/>
        <dbReference type="ChEBI" id="CHEBI:57945"/>
        <dbReference type="EC" id="1.1.1.304"/>
    </reaction>
</comment>
<dbReference type="Proteomes" id="UP000294843">
    <property type="component" value="Unassembled WGS sequence"/>
</dbReference>
<dbReference type="AlphaFoldDB" id="A0A4R6C1P6"/>
<comment type="function">
    <text evidence="1">Catalyzes the irreversible reduction of 2,3-butanediol to (S)-acetoin in the presence of NADH.</text>
</comment>
<dbReference type="PRINTS" id="PR00080">
    <property type="entry name" value="SDRFAMILY"/>
</dbReference>